<dbReference type="GO" id="GO:0045892">
    <property type="term" value="P:negative regulation of DNA-templated transcription"/>
    <property type="evidence" value="ECO:0007669"/>
    <property type="project" value="UniProtKB-ARBA"/>
</dbReference>
<dbReference type="OrthoDB" id="9809524at2"/>
<dbReference type="PANTHER" id="PTHR33677:SF5">
    <property type="entry name" value="TRANSCRIPTIONAL REPRESSOR FRMR"/>
    <property type="match status" value="1"/>
</dbReference>
<dbReference type="GO" id="GO:0046872">
    <property type="term" value="F:metal ion binding"/>
    <property type="evidence" value="ECO:0007669"/>
    <property type="project" value="InterPro"/>
</dbReference>
<proteinExistence type="inferred from homology"/>
<evidence type="ECO:0000256" key="2">
    <source>
        <dbReference type="ARBA" id="ARBA00023008"/>
    </source>
</evidence>
<dbReference type="EMBL" id="CP015208">
    <property type="protein sequence ID" value="AOY56339.1"/>
    <property type="molecule type" value="Genomic_DNA"/>
</dbReference>
<dbReference type="PANTHER" id="PTHR33677">
    <property type="entry name" value="TRANSCRIPTIONAL REPRESSOR FRMR-RELATED"/>
    <property type="match status" value="1"/>
</dbReference>
<keyword evidence="2" id="KW-0186">Copper</keyword>
<dbReference type="InterPro" id="IPR003735">
    <property type="entry name" value="Metal_Tscrpt_repr"/>
</dbReference>
<name>A0A1D9DZX0_9MICO</name>
<evidence type="ECO:0000313" key="3">
    <source>
        <dbReference type="EMBL" id="AOY56339.1"/>
    </source>
</evidence>
<protein>
    <recommendedName>
        <fullName evidence="5">Cytoplasmic protein</fullName>
    </recommendedName>
</protein>
<dbReference type="Pfam" id="PF02583">
    <property type="entry name" value="Trns_repr_metal"/>
    <property type="match status" value="1"/>
</dbReference>
<organism evidence="3 4">
    <name type="scientific">Candidatus Rhodoluna planktonica</name>
    <dbReference type="NCBI Taxonomy" id="535712"/>
    <lineage>
        <taxon>Bacteria</taxon>
        <taxon>Bacillati</taxon>
        <taxon>Actinomycetota</taxon>
        <taxon>Actinomycetes</taxon>
        <taxon>Micrococcales</taxon>
        <taxon>Microbacteriaceae</taxon>
        <taxon>Luna cluster</taxon>
        <taxon>Luna-1 subcluster</taxon>
        <taxon>Rhodoluna</taxon>
    </lineage>
</organism>
<accession>A0A1D9DZX0</accession>
<sequence length="87" mass="9324">MKMQLEPSELKKARDRLVRVQGQIGGIVKMIDEGRDCTELLTQLSAASTALTRAGFTIIATGMQHCGTDAAGEADRAVLEKAFMSLA</sequence>
<keyword evidence="4" id="KW-1185">Reference proteome</keyword>
<dbReference type="KEGG" id="rpla:A4Z71_05130"/>
<dbReference type="Proteomes" id="UP000243784">
    <property type="component" value="Chromosome"/>
</dbReference>
<dbReference type="AlphaFoldDB" id="A0A1D9DZX0"/>
<dbReference type="STRING" id="535712.A4Z71_05130"/>
<dbReference type="GO" id="GO:0003677">
    <property type="term" value="F:DNA binding"/>
    <property type="evidence" value="ECO:0007669"/>
    <property type="project" value="InterPro"/>
</dbReference>
<evidence type="ECO:0000313" key="4">
    <source>
        <dbReference type="Proteomes" id="UP000243784"/>
    </source>
</evidence>
<comment type="similarity">
    <text evidence="1">Belongs to the CsoR family.</text>
</comment>
<evidence type="ECO:0008006" key="5">
    <source>
        <dbReference type="Google" id="ProtNLM"/>
    </source>
</evidence>
<dbReference type="InterPro" id="IPR038390">
    <property type="entry name" value="Metal_Tscrpt_repr_sf"/>
</dbReference>
<dbReference type="Gene3D" id="1.20.58.1000">
    <property type="entry name" value="Metal-sensitive repressor, helix protomer"/>
    <property type="match status" value="1"/>
</dbReference>
<evidence type="ECO:0000256" key="1">
    <source>
        <dbReference type="ARBA" id="ARBA00005428"/>
    </source>
</evidence>
<reference evidence="3 4" key="1">
    <citation type="journal article" date="2016" name="Biochim. Biophys. Acta">
        <title>Photochemical characterization of actinorhodopsin and its functional existence in the natural host.</title>
        <authorList>
            <person name="Nakamura S."/>
            <person name="Kikukawa T."/>
            <person name="Tamogami J."/>
            <person name="Kamiya M."/>
            <person name="Aizawa T."/>
            <person name="Hahn M.W."/>
            <person name="Ihara K."/>
            <person name="Kamo N."/>
            <person name="Demura M."/>
        </authorList>
    </citation>
    <scope>NUCLEOTIDE SEQUENCE [LARGE SCALE GENOMIC DNA]</scope>
    <source>
        <strain evidence="3 4">MWH-Dar1</strain>
    </source>
</reference>
<gene>
    <name evidence="3" type="ORF">A4Z71_05130</name>
</gene>
<dbReference type="CDD" id="cd10148">
    <property type="entry name" value="CsoR-like_DUF156"/>
    <property type="match status" value="1"/>
</dbReference>